<keyword evidence="1" id="KW-0812">Transmembrane</keyword>
<keyword evidence="1" id="KW-0472">Membrane</keyword>
<evidence type="ECO:0000313" key="2">
    <source>
        <dbReference type="EMBL" id="KAH3688466.1"/>
    </source>
</evidence>
<keyword evidence="3" id="KW-1185">Reference proteome</keyword>
<evidence type="ECO:0000313" key="3">
    <source>
        <dbReference type="Proteomes" id="UP000774326"/>
    </source>
</evidence>
<gene>
    <name evidence="2" type="ORF">WICPIJ_000605</name>
</gene>
<comment type="caution">
    <text evidence="2">The sequence shown here is derived from an EMBL/GenBank/DDBJ whole genome shotgun (WGS) entry which is preliminary data.</text>
</comment>
<feature type="transmembrane region" description="Helical" evidence="1">
    <location>
        <begin position="41"/>
        <end position="61"/>
    </location>
</feature>
<reference evidence="2" key="2">
    <citation type="submission" date="2021-01" db="EMBL/GenBank/DDBJ databases">
        <authorList>
            <person name="Schikora-Tamarit M.A."/>
        </authorList>
    </citation>
    <scope>NUCLEOTIDE SEQUENCE</scope>
    <source>
        <strain evidence="2">CBS2887</strain>
    </source>
</reference>
<organism evidence="2 3">
    <name type="scientific">Wickerhamomyces pijperi</name>
    <name type="common">Yeast</name>
    <name type="synonym">Pichia pijperi</name>
    <dbReference type="NCBI Taxonomy" id="599730"/>
    <lineage>
        <taxon>Eukaryota</taxon>
        <taxon>Fungi</taxon>
        <taxon>Dikarya</taxon>
        <taxon>Ascomycota</taxon>
        <taxon>Saccharomycotina</taxon>
        <taxon>Saccharomycetes</taxon>
        <taxon>Phaffomycetales</taxon>
        <taxon>Wickerhamomycetaceae</taxon>
        <taxon>Wickerhamomyces</taxon>
    </lineage>
</organism>
<dbReference type="EMBL" id="JAEUBG010000347">
    <property type="protein sequence ID" value="KAH3688466.1"/>
    <property type="molecule type" value="Genomic_DNA"/>
</dbReference>
<proteinExistence type="predicted"/>
<dbReference type="AlphaFoldDB" id="A0A9P8QDI7"/>
<reference evidence="2" key="1">
    <citation type="journal article" date="2021" name="Open Biol.">
        <title>Shared evolutionary footprints suggest mitochondrial oxidative damage underlies multiple complex I losses in fungi.</title>
        <authorList>
            <person name="Schikora-Tamarit M.A."/>
            <person name="Marcet-Houben M."/>
            <person name="Nosek J."/>
            <person name="Gabaldon T."/>
        </authorList>
    </citation>
    <scope>NUCLEOTIDE SEQUENCE</scope>
    <source>
        <strain evidence="2">CBS2887</strain>
    </source>
</reference>
<keyword evidence="1" id="KW-1133">Transmembrane helix</keyword>
<sequence>MKVFTKSTTFLLSYVAGLGFRSVPSLKFIKRLIGITIEGVMLNFFSVVMESVVIGVLAALLGTVVSVEIPVVENDGGVAEAVVVARCTVFVESAIASAKSV</sequence>
<protein>
    <submittedName>
        <fullName evidence="2">Uncharacterized protein</fullName>
    </submittedName>
</protein>
<evidence type="ECO:0000256" key="1">
    <source>
        <dbReference type="SAM" id="Phobius"/>
    </source>
</evidence>
<accession>A0A9P8QDI7</accession>
<name>A0A9P8QDI7_WICPI</name>
<dbReference type="Proteomes" id="UP000774326">
    <property type="component" value="Unassembled WGS sequence"/>
</dbReference>